<proteinExistence type="predicted"/>
<evidence type="ECO:0000313" key="1">
    <source>
        <dbReference type="EMBL" id="KAI5076451.1"/>
    </source>
</evidence>
<comment type="caution">
    <text evidence="1">The sequence shown here is derived from an EMBL/GenBank/DDBJ whole genome shotgun (WGS) entry which is preliminary data.</text>
</comment>
<sequence>MGKDARATMYPGRGRNYCKVSKRIEGRTSTLRHDNPALLTRCVSAHSWKAPGSCIVPNTTAVDSEDSITDLDSGQAERL</sequence>
<accession>A0A9D4ZKH9</accession>
<dbReference type="AlphaFoldDB" id="A0A9D4ZKH9"/>
<dbReference type="Proteomes" id="UP000886520">
    <property type="component" value="Chromosome 8"/>
</dbReference>
<keyword evidence="2" id="KW-1185">Reference proteome</keyword>
<protein>
    <submittedName>
        <fullName evidence="1">Uncharacterized protein</fullName>
    </submittedName>
</protein>
<evidence type="ECO:0000313" key="2">
    <source>
        <dbReference type="Proteomes" id="UP000886520"/>
    </source>
</evidence>
<dbReference type="EMBL" id="JABFUD020000008">
    <property type="protein sequence ID" value="KAI5076451.1"/>
    <property type="molecule type" value="Genomic_DNA"/>
</dbReference>
<reference evidence="1" key="1">
    <citation type="submission" date="2021-01" db="EMBL/GenBank/DDBJ databases">
        <title>Adiantum capillus-veneris genome.</title>
        <authorList>
            <person name="Fang Y."/>
            <person name="Liao Q."/>
        </authorList>
    </citation>
    <scope>NUCLEOTIDE SEQUENCE</scope>
    <source>
        <strain evidence="1">H3</strain>
        <tissue evidence="1">Leaf</tissue>
    </source>
</reference>
<name>A0A9D4ZKH9_ADICA</name>
<gene>
    <name evidence="1" type="ORF">GOP47_0008516</name>
</gene>
<organism evidence="1 2">
    <name type="scientific">Adiantum capillus-veneris</name>
    <name type="common">Maidenhair fern</name>
    <dbReference type="NCBI Taxonomy" id="13818"/>
    <lineage>
        <taxon>Eukaryota</taxon>
        <taxon>Viridiplantae</taxon>
        <taxon>Streptophyta</taxon>
        <taxon>Embryophyta</taxon>
        <taxon>Tracheophyta</taxon>
        <taxon>Polypodiopsida</taxon>
        <taxon>Polypodiidae</taxon>
        <taxon>Polypodiales</taxon>
        <taxon>Pteridineae</taxon>
        <taxon>Pteridaceae</taxon>
        <taxon>Vittarioideae</taxon>
        <taxon>Adiantum</taxon>
    </lineage>
</organism>